<keyword evidence="3" id="KW-1185">Reference proteome</keyword>
<reference evidence="2" key="1">
    <citation type="submission" date="2018-05" db="EMBL/GenBank/DDBJ databases">
        <title>Draft genome of Mucuna pruriens seed.</title>
        <authorList>
            <person name="Nnadi N.E."/>
            <person name="Vos R."/>
            <person name="Hasami M.H."/>
            <person name="Devisetty U.K."/>
            <person name="Aguiy J.C."/>
        </authorList>
    </citation>
    <scope>NUCLEOTIDE SEQUENCE [LARGE SCALE GENOMIC DNA]</scope>
    <source>
        <strain evidence="2">JCA_2017</strain>
    </source>
</reference>
<dbReference type="Proteomes" id="UP000257109">
    <property type="component" value="Unassembled WGS sequence"/>
</dbReference>
<comment type="caution">
    <text evidence="2">The sequence shown here is derived from an EMBL/GenBank/DDBJ whole genome shotgun (WGS) entry which is preliminary data.</text>
</comment>
<name>A0A371HHU3_MUCPR</name>
<feature type="signal peptide" evidence="1">
    <location>
        <begin position="1"/>
        <end position="16"/>
    </location>
</feature>
<dbReference type="AlphaFoldDB" id="A0A371HHU3"/>
<evidence type="ECO:0000256" key="1">
    <source>
        <dbReference type="SAM" id="SignalP"/>
    </source>
</evidence>
<feature type="chain" id="PRO_5016902628" evidence="1">
    <location>
        <begin position="17"/>
        <end position="95"/>
    </location>
</feature>
<keyword evidence="1" id="KW-0732">Signal</keyword>
<proteinExistence type="predicted"/>
<organism evidence="2 3">
    <name type="scientific">Mucuna pruriens</name>
    <name type="common">Velvet bean</name>
    <name type="synonym">Dolichos pruriens</name>
    <dbReference type="NCBI Taxonomy" id="157652"/>
    <lineage>
        <taxon>Eukaryota</taxon>
        <taxon>Viridiplantae</taxon>
        <taxon>Streptophyta</taxon>
        <taxon>Embryophyta</taxon>
        <taxon>Tracheophyta</taxon>
        <taxon>Spermatophyta</taxon>
        <taxon>Magnoliopsida</taxon>
        <taxon>eudicotyledons</taxon>
        <taxon>Gunneridae</taxon>
        <taxon>Pentapetalae</taxon>
        <taxon>rosids</taxon>
        <taxon>fabids</taxon>
        <taxon>Fabales</taxon>
        <taxon>Fabaceae</taxon>
        <taxon>Papilionoideae</taxon>
        <taxon>50 kb inversion clade</taxon>
        <taxon>NPAAA clade</taxon>
        <taxon>indigoferoid/millettioid clade</taxon>
        <taxon>Phaseoleae</taxon>
        <taxon>Mucuna</taxon>
    </lineage>
</organism>
<evidence type="ECO:0000313" key="3">
    <source>
        <dbReference type="Proteomes" id="UP000257109"/>
    </source>
</evidence>
<evidence type="ECO:0000313" key="2">
    <source>
        <dbReference type="EMBL" id="RDY02373.1"/>
    </source>
</evidence>
<protein>
    <submittedName>
        <fullName evidence="2">Uncharacterized protein</fullName>
    </submittedName>
</protein>
<feature type="non-terminal residue" evidence="2">
    <location>
        <position position="1"/>
    </location>
</feature>
<sequence length="95" mass="9672">MVALLTASSLFSTAQALTQAGVSGDGKSGVSCTLEGLLSPFNMSWCLVFFGERNTECNKEDIVGLVGRAFGNLVGGCGFHVLSDVALDGNGIAVA</sequence>
<accession>A0A371HHU3</accession>
<dbReference type="EMBL" id="QJKJ01002548">
    <property type="protein sequence ID" value="RDY02373.1"/>
    <property type="molecule type" value="Genomic_DNA"/>
</dbReference>
<gene>
    <name evidence="2" type="ORF">CR513_14175</name>
</gene>